<protein>
    <submittedName>
        <fullName evidence="2">Uncharacterized protein</fullName>
    </submittedName>
</protein>
<evidence type="ECO:0000313" key="3">
    <source>
        <dbReference type="Proteomes" id="UP000243459"/>
    </source>
</evidence>
<name>A0A5P1EX40_ASPOF</name>
<evidence type="ECO:0000256" key="1">
    <source>
        <dbReference type="SAM" id="MobiDB-lite"/>
    </source>
</evidence>
<feature type="compositionally biased region" description="Basic residues" evidence="1">
    <location>
        <begin position="36"/>
        <end position="45"/>
    </location>
</feature>
<gene>
    <name evidence="2" type="ORF">A4U43_C05F19090</name>
</gene>
<proteinExistence type="predicted"/>
<dbReference type="Gramene" id="ONK69081">
    <property type="protein sequence ID" value="ONK69081"/>
    <property type="gene ID" value="A4U43_C05F19090"/>
</dbReference>
<dbReference type="EMBL" id="CM007385">
    <property type="protein sequence ID" value="ONK69081.1"/>
    <property type="molecule type" value="Genomic_DNA"/>
</dbReference>
<reference evidence="3" key="1">
    <citation type="journal article" date="2017" name="Nat. Commun.">
        <title>The asparagus genome sheds light on the origin and evolution of a young Y chromosome.</title>
        <authorList>
            <person name="Harkess A."/>
            <person name="Zhou J."/>
            <person name="Xu C."/>
            <person name="Bowers J.E."/>
            <person name="Van der Hulst R."/>
            <person name="Ayyampalayam S."/>
            <person name="Mercati F."/>
            <person name="Riccardi P."/>
            <person name="McKain M.R."/>
            <person name="Kakrana A."/>
            <person name="Tang H."/>
            <person name="Ray J."/>
            <person name="Groenendijk J."/>
            <person name="Arikit S."/>
            <person name="Mathioni S.M."/>
            <person name="Nakano M."/>
            <person name="Shan H."/>
            <person name="Telgmann-Rauber A."/>
            <person name="Kanno A."/>
            <person name="Yue Z."/>
            <person name="Chen H."/>
            <person name="Li W."/>
            <person name="Chen Y."/>
            <person name="Xu X."/>
            <person name="Zhang Y."/>
            <person name="Luo S."/>
            <person name="Chen H."/>
            <person name="Gao J."/>
            <person name="Mao Z."/>
            <person name="Pires J.C."/>
            <person name="Luo M."/>
            <person name="Kudrna D."/>
            <person name="Wing R.A."/>
            <person name="Meyers B.C."/>
            <person name="Yi K."/>
            <person name="Kong H."/>
            <person name="Lavrijsen P."/>
            <person name="Sunseri F."/>
            <person name="Falavigna A."/>
            <person name="Ye Y."/>
            <person name="Leebens-Mack J.H."/>
            <person name="Chen G."/>
        </authorList>
    </citation>
    <scope>NUCLEOTIDE SEQUENCE [LARGE SCALE GENOMIC DNA]</scope>
    <source>
        <strain evidence="3">cv. DH0086</strain>
    </source>
</reference>
<accession>A0A5P1EX40</accession>
<sequence length="134" mass="13934">MSHAAASGFLATEVTEISVAPLVRANKKDKYYGHGQRVHVARRGQRVPGHGGDGDQRGPLGAGKEPDFEMRTRRSSGKRAPMSPWRASTGGGRRSGRGRGRRGFGRAGLADAGEEDGGGGGGEDGLGLAKDLLL</sequence>
<organism evidence="2 3">
    <name type="scientific">Asparagus officinalis</name>
    <name type="common">Garden asparagus</name>
    <dbReference type="NCBI Taxonomy" id="4686"/>
    <lineage>
        <taxon>Eukaryota</taxon>
        <taxon>Viridiplantae</taxon>
        <taxon>Streptophyta</taxon>
        <taxon>Embryophyta</taxon>
        <taxon>Tracheophyta</taxon>
        <taxon>Spermatophyta</taxon>
        <taxon>Magnoliopsida</taxon>
        <taxon>Liliopsida</taxon>
        <taxon>Asparagales</taxon>
        <taxon>Asparagaceae</taxon>
        <taxon>Asparagoideae</taxon>
        <taxon>Asparagus</taxon>
    </lineage>
</organism>
<evidence type="ECO:0000313" key="2">
    <source>
        <dbReference type="EMBL" id="ONK69081.1"/>
    </source>
</evidence>
<feature type="compositionally biased region" description="Basic residues" evidence="1">
    <location>
        <begin position="94"/>
        <end position="104"/>
    </location>
</feature>
<feature type="region of interest" description="Disordered" evidence="1">
    <location>
        <begin position="26"/>
        <end position="134"/>
    </location>
</feature>
<keyword evidence="3" id="KW-1185">Reference proteome</keyword>
<dbReference type="Proteomes" id="UP000243459">
    <property type="component" value="Chromosome 5"/>
</dbReference>
<dbReference type="AlphaFoldDB" id="A0A5P1EX40"/>